<dbReference type="Pfam" id="PF04404">
    <property type="entry name" value="ERF"/>
    <property type="match status" value="1"/>
</dbReference>
<reference evidence="1 2" key="1">
    <citation type="submission" date="2017-05" db="EMBL/GenBank/DDBJ databases">
        <authorList>
            <person name="Varghese N."/>
            <person name="Submissions S."/>
        </authorList>
    </citation>
    <scope>NUCLEOTIDE SEQUENCE [LARGE SCALE GENOMIC DNA]</scope>
    <source>
        <strain evidence="1 2">DSM 29734</strain>
    </source>
</reference>
<evidence type="ECO:0000313" key="1">
    <source>
        <dbReference type="EMBL" id="SMP36424.1"/>
    </source>
</evidence>
<name>A0ABY1PQ07_9RHOB</name>
<comment type="caution">
    <text evidence="1">The sequence shown here is derived from an EMBL/GenBank/DDBJ whole genome shotgun (WGS) entry which is preliminary data.</text>
</comment>
<accession>A0ABY1PQ07</accession>
<proteinExistence type="predicted"/>
<dbReference type="InterPro" id="IPR007499">
    <property type="entry name" value="ERF_bacteria_virus"/>
</dbReference>
<gene>
    <name evidence="1" type="ORF">SAMN06265373_11623</name>
</gene>
<dbReference type="EMBL" id="FXTY01000016">
    <property type="protein sequence ID" value="SMP36424.1"/>
    <property type="molecule type" value="Genomic_DNA"/>
</dbReference>
<protein>
    <submittedName>
        <fullName evidence="1">ERF superfamily protein</fullName>
    </submittedName>
</protein>
<dbReference type="Proteomes" id="UP001157961">
    <property type="component" value="Unassembled WGS sequence"/>
</dbReference>
<evidence type="ECO:0000313" key="2">
    <source>
        <dbReference type="Proteomes" id="UP001157961"/>
    </source>
</evidence>
<keyword evidence="2" id="KW-1185">Reference proteome</keyword>
<dbReference type="RefSeq" id="WP_283428057.1">
    <property type="nucleotide sequence ID" value="NZ_FXTY01000016.1"/>
</dbReference>
<sequence length="234" mass="25481">MTSNILSKSDRRPAPNMGPLYAALAKAQGEFPEIPKNKTGHGYKYADIADILRAVRPILSKNGLSIFQSIAGDKLETTLAHETGATLVSRYPLVQDGTGRMNNIQKIGAALTYARRYSLTALLGVAADEDVDADDMSVTGRNEGRTISNGLKDAWIDGVLDNLPDDATDAEKADAFASQIIADMRGMKTAKGVNNIWNKREQIIEALDKKHNHLFQDVFDCFQSCMASYEAEAA</sequence>
<organism evidence="1 2">
    <name type="scientific">Shimia sagamensis</name>
    <dbReference type="NCBI Taxonomy" id="1566352"/>
    <lineage>
        <taxon>Bacteria</taxon>
        <taxon>Pseudomonadati</taxon>
        <taxon>Pseudomonadota</taxon>
        <taxon>Alphaproteobacteria</taxon>
        <taxon>Rhodobacterales</taxon>
        <taxon>Roseobacteraceae</taxon>
    </lineage>
</organism>